<dbReference type="RefSeq" id="WP_179717563.1">
    <property type="nucleotide sequence ID" value="NZ_BAABFH010000001.1"/>
</dbReference>
<keyword evidence="3" id="KW-0378">Hydrolase</keyword>
<evidence type="ECO:0000256" key="2">
    <source>
        <dbReference type="SAM" id="Phobius"/>
    </source>
</evidence>
<feature type="compositionally biased region" description="Basic residues" evidence="1">
    <location>
        <begin position="429"/>
        <end position="447"/>
    </location>
</feature>
<keyword evidence="3" id="KW-0645">Protease</keyword>
<evidence type="ECO:0000313" key="3">
    <source>
        <dbReference type="EMBL" id="NYI82060.1"/>
    </source>
</evidence>
<keyword evidence="2" id="KW-1133">Transmembrane helix</keyword>
<gene>
    <name evidence="3" type="ORF">HNR68_000690</name>
</gene>
<name>A0A853AP18_9PSEU</name>
<reference evidence="3 4" key="1">
    <citation type="submission" date="2020-07" db="EMBL/GenBank/DDBJ databases">
        <title>Sequencing the genomes of 1000 actinobacteria strains.</title>
        <authorList>
            <person name="Klenk H.-P."/>
        </authorList>
    </citation>
    <scope>NUCLEOTIDE SEQUENCE [LARGE SCALE GENOMIC DNA]</scope>
    <source>
        <strain evidence="3 4">DSM 44065</strain>
    </source>
</reference>
<dbReference type="AlphaFoldDB" id="A0A853AP18"/>
<feature type="transmembrane region" description="Helical" evidence="2">
    <location>
        <begin position="247"/>
        <end position="266"/>
    </location>
</feature>
<comment type="caution">
    <text evidence="3">The sequence shown here is derived from an EMBL/GenBank/DDBJ whole genome shotgun (WGS) entry which is preliminary data.</text>
</comment>
<feature type="region of interest" description="Disordered" evidence="1">
    <location>
        <begin position="429"/>
        <end position="455"/>
    </location>
</feature>
<proteinExistence type="predicted"/>
<feature type="transmembrane region" description="Helical" evidence="2">
    <location>
        <begin position="182"/>
        <end position="204"/>
    </location>
</feature>
<organism evidence="3 4">
    <name type="scientific">Saccharopolyspora hordei</name>
    <dbReference type="NCBI Taxonomy" id="1838"/>
    <lineage>
        <taxon>Bacteria</taxon>
        <taxon>Bacillati</taxon>
        <taxon>Actinomycetota</taxon>
        <taxon>Actinomycetes</taxon>
        <taxon>Pseudonocardiales</taxon>
        <taxon>Pseudonocardiaceae</taxon>
        <taxon>Saccharopolyspora</taxon>
    </lineage>
</organism>
<dbReference type="EMBL" id="JACCFJ010000001">
    <property type="protein sequence ID" value="NYI82060.1"/>
    <property type="molecule type" value="Genomic_DNA"/>
</dbReference>
<accession>A0A853AP18</accession>
<feature type="transmembrane region" description="Helical" evidence="2">
    <location>
        <begin position="216"/>
        <end position="235"/>
    </location>
</feature>
<keyword evidence="2" id="KW-0812">Transmembrane</keyword>
<dbReference type="GO" id="GO:0006508">
    <property type="term" value="P:proteolysis"/>
    <property type="evidence" value="ECO:0007669"/>
    <property type="project" value="UniProtKB-KW"/>
</dbReference>
<sequence>MSEAADVETAGSTDENAVPRLVDGVRLLGEYEGGGYEEPRYLVSRADGQMVLVSPLLHEVASRLDGARTVREVAERVNADLGLELSAADVAYLVDKKLYPMGVATTSEPLPDPPRSDPLLSLVFNTQLLPPGFVRAAAAIFSPFYRPPVIALMLSLFVAVDVWLVVSGGIDAAFHRSVGDPVLVLTLMVLWVCATLFHEFGHAAGCHYGGARPGGIGVGILVLYPAFYTNVTDAYRLDRRGRLRTDLGGIYFNAIFIVAVFGLYQLTEIPALKVFMVLNHLQILQQLLPLLRLDGYLILGDLVGVPNLFAFVGPVWRRLRGKPDNGSTTHQALRPRVQVLVTTWVLIVVPLLIVALTLLLLRLPFYLATATSRAVEYGQVALAAGGQGSVGVLLLAVLSMLLLLIPWVGGTAFAIRTGRRVVKLVRKLRARRQASRPQPKHRKRSGRLRPPPAAA</sequence>
<protein>
    <submittedName>
        <fullName evidence="3">Putative peptide zinc metalloprotease protein</fullName>
    </submittedName>
</protein>
<keyword evidence="2" id="KW-0472">Membrane</keyword>
<feature type="transmembrane region" description="Helical" evidence="2">
    <location>
        <begin position="149"/>
        <end position="170"/>
    </location>
</feature>
<keyword evidence="3" id="KW-0482">Metalloprotease</keyword>
<feature type="transmembrane region" description="Helical" evidence="2">
    <location>
        <begin position="296"/>
        <end position="316"/>
    </location>
</feature>
<feature type="transmembrane region" description="Helical" evidence="2">
    <location>
        <begin position="392"/>
        <end position="415"/>
    </location>
</feature>
<keyword evidence="4" id="KW-1185">Reference proteome</keyword>
<evidence type="ECO:0000256" key="1">
    <source>
        <dbReference type="SAM" id="MobiDB-lite"/>
    </source>
</evidence>
<dbReference type="GO" id="GO:0008237">
    <property type="term" value="F:metallopeptidase activity"/>
    <property type="evidence" value="ECO:0007669"/>
    <property type="project" value="UniProtKB-KW"/>
</dbReference>
<feature type="transmembrane region" description="Helical" evidence="2">
    <location>
        <begin position="337"/>
        <end position="361"/>
    </location>
</feature>
<evidence type="ECO:0000313" key="4">
    <source>
        <dbReference type="Proteomes" id="UP000587002"/>
    </source>
</evidence>
<dbReference type="Proteomes" id="UP000587002">
    <property type="component" value="Unassembled WGS sequence"/>
</dbReference>